<keyword evidence="7" id="KW-1185">Reference proteome</keyword>
<proteinExistence type="inferred from homology"/>
<dbReference type="InterPro" id="IPR027417">
    <property type="entry name" value="P-loop_NTPase"/>
</dbReference>
<evidence type="ECO:0000256" key="4">
    <source>
        <dbReference type="ARBA" id="ARBA00023136"/>
    </source>
</evidence>
<dbReference type="SUPFAM" id="SSF52540">
    <property type="entry name" value="P-loop containing nucleoside triphosphate hydrolases"/>
    <property type="match status" value="1"/>
</dbReference>
<dbReference type="GO" id="GO:0016887">
    <property type="term" value="F:ATP hydrolysis activity"/>
    <property type="evidence" value="ECO:0007669"/>
    <property type="project" value="InterPro"/>
</dbReference>
<name>A0A640VU33_9RHOB</name>
<protein>
    <recommendedName>
        <fullName evidence="5">MalK-like OB fold domain-containing protein</fullName>
    </recommendedName>
</protein>
<dbReference type="EMBL" id="BLIV01000008">
    <property type="protein sequence ID" value="GFE51898.1"/>
    <property type="molecule type" value="Genomic_DNA"/>
</dbReference>
<evidence type="ECO:0000256" key="2">
    <source>
        <dbReference type="ARBA" id="ARBA00022475"/>
    </source>
</evidence>
<dbReference type="PANTHER" id="PTHR43875">
    <property type="entry name" value="MALTODEXTRIN IMPORT ATP-BINDING PROTEIN MSMX"/>
    <property type="match status" value="1"/>
</dbReference>
<evidence type="ECO:0000256" key="1">
    <source>
        <dbReference type="ARBA" id="ARBA00005417"/>
    </source>
</evidence>
<dbReference type="Proteomes" id="UP000436522">
    <property type="component" value="Unassembled WGS sequence"/>
</dbReference>
<evidence type="ECO:0000256" key="3">
    <source>
        <dbReference type="ARBA" id="ARBA00022967"/>
    </source>
</evidence>
<dbReference type="GO" id="GO:0055052">
    <property type="term" value="C:ATP-binding cassette (ABC) transporter complex, substrate-binding subunit-containing"/>
    <property type="evidence" value="ECO:0007669"/>
    <property type="project" value="TreeGrafter"/>
</dbReference>
<feature type="domain" description="MalK-like OB fold" evidence="5">
    <location>
        <begin position="38"/>
        <end position="85"/>
    </location>
</feature>
<dbReference type="PANTHER" id="PTHR43875:SF15">
    <property type="entry name" value="TREHALOSE IMPORT ATP-BINDING PROTEIN SUGC"/>
    <property type="match status" value="1"/>
</dbReference>
<dbReference type="SUPFAM" id="SSF50331">
    <property type="entry name" value="MOP-like"/>
    <property type="match status" value="1"/>
</dbReference>
<evidence type="ECO:0000259" key="5">
    <source>
        <dbReference type="Pfam" id="PF17912"/>
    </source>
</evidence>
<sequence length="161" mass="17279">MTMADRIMLMNDGRIEQFATPLELYDRPSNTFVGSFVGSPPINLVEGHIVGGSIASFVAGELSVALPMDISHDGPVTLGIRPEDIIVHKNVGDGAYPANVVRSECTGDRTILDVSVAGTRMLIASSVRLDQNGHRQISVDLPRDGVHLFDSDGNRLNIARA</sequence>
<dbReference type="OrthoDB" id="7856194at2"/>
<evidence type="ECO:0000313" key="7">
    <source>
        <dbReference type="Proteomes" id="UP000436522"/>
    </source>
</evidence>
<keyword evidence="3" id="KW-1278">Translocase</keyword>
<keyword evidence="2" id="KW-1003">Cell membrane</keyword>
<organism evidence="6 7">
    <name type="scientific">Roseobacter cerasinus</name>
    <dbReference type="NCBI Taxonomy" id="2602289"/>
    <lineage>
        <taxon>Bacteria</taxon>
        <taxon>Pseudomonadati</taxon>
        <taxon>Pseudomonadota</taxon>
        <taxon>Alphaproteobacteria</taxon>
        <taxon>Rhodobacterales</taxon>
        <taxon>Roseobacteraceae</taxon>
        <taxon>Roseobacter</taxon>
    </lineage>
</organism>
<gene>
    <name evidence="6" type="ORF">So717_36510</name>
</gene>
<reference evidence="6 7" key="1">
    <citation type="submission" date="2019-12" db="EMBL/GenBank/DDBJ databases">
        <title>Roseobacter cerasinus sp. nov., isolated from seawater around aquaculture.</title>
        <authorList>
            <person name="Muramatsu S."/>
            <person name="Takabe Y."/>
            <person name="Mori K."/>
            <person name="Takaichi S."/>
            <person name="Hanada S."/>
        </authorList>
    </citation>
    <scope>NUCLEOTIDE SEQUENCE [LARGE SCALE GENOMIC DNA]</scope>
    <source>
        <strain evidence="6 7">AI77</strain>
    </source>
</reference>
<dbReference type="InterPro" id="IPR040582">
    <property type="entry name" value="OB_MalK-like"/>
</dbReference>
<dbReference type="InterPro" id="IPR008995">
    <property type="entry name" value="Mo/tungstate-bd_C_term_dom"/>
</dbReference>
<dbReference type="Pfam" id="PF17912">
    <property type="entry name" value="OB_MalK"/>
    <property type="match status" value="1"/>
</dbReference>
<comment type="caution">
    <text evidence="6">The sequence shown here is derived from an EMBL/GenBank/DDBJ whole genome shotgun (WGS) entry which is preliminary data.</text>
</comment>
<keyword evidence="4" id="KW-0472">Membrane</keyword>
<evidence type="ECO:0000313" key="6">
    <source>
        <dbReference type="EMBL" id="GFE51898.1"/>
    </source>
</evidence>
<accession>A0A640VU33</accession>
<dbReference type="RefSeq" id="WP_159980083.1">
    <property type="nucleotide sequence ID" value="NZ_BLIV01000008.1"/>
</dbReference>
<dbReference type="Gene3D" id="2.40.50.100">
    <property type="match status" value="1"/>
</dbReference>
<dbReference type="AlphaFoldDB" id="A0A640VU33"/>
<dbReference type="InterPro" id="IPR047641">
    <property type="entry name" value="ABC_transpr_MalK/UgpC-like"/>
</dbReference>
<comment type="similarity">
    <text evidence="1">Belongs to the ABC transporter superfamily.</text>
</comment>